<sequence>MKRFRKWKMRRTDREYRLSGSDTTLIRPRFRQDHSTGLMDMNSPMGELGGLKGDTKGCGKTS</sequence>
<evidence type="ECO:0000313" key="2">
    <source>
        <dbReference type="EMBL" id="KAF3581274.1"/>
    </source>
</evidence>
<feature type="compositionally biased region" description="Basic and acidic residues" evidence="1">
    <location>
        <begin position="53"/>
        <end position="62"/>
    </location>
</feature>
<comment type="caution">
    <text evidence="2">The sequence shown here is derived from an EMBL/GenBank/DDBJ whole genome shotgun (WGS) entry which is preliminary data.</text>
</comment>
<gene>
    <name evidence="2" type="ORF">DY000_02030867</name>
</gene>
<dbReference type="EMBL" id="QGKV02000649">
    <property type="protein sequence ID" value="KAF3581274.1"/>
    <property type="molecule type" value="Genomic_DNA"/>
</dbReference>
<organism evidence="2 3">
    <name type="scientific">Brassica cretica</name>
    <name type="common">Mustard</name>
    <dbReference type="NCBI Taxonomy" id="69181"/>
    <lineage>
        <taxon>Eukaryota</taxon>
        <taxon>Viridiplantae</taxon>
        <taxon>Streptophyta</taxon>
        <taxon>Embryophyta</taxon>
        <taxon>Tracheophyta</taxon>
        <taxon>Spermatophyta</taxon>
        <taxon>Magnoliopsida</taxon>
        <taxon>eudicotyledons</taxon>
        <taxon>Gunneridae</taxon>
        <taxon>Pentapetalae</taxon>
        <taxon>rosids</taxon>
        <taxon>malvids</taxon>
        <taxon>Brassicales</taxon>
        <taxon>Brassicaceae</taxon>
        <taxon>Brassiceae</taxon>
        <taxon>Brassica</taxon>
    </lineage>
</organism>
<dbReference type="Proteomes" id="UP000266723">
    <property type="component" value="Unassembled WGS sequence"/>
</dbReference>
<feature type="region of interest" description="Disordered" evidence="1">
    <location>
        <begin position="35"/>
        <end position="62"/>
    </location>
</feature>
<evidence type="ECO:0000313" key="3">
    <source>
        <dbReference type="Proteomes" id="UP000266723"/>
    </source>
</evidence>
<accession>A0ABQ7DUG1</accession>
<name>A0ABQ7DUG1_BRACR</name>
<reference evidence="2 3" key="1">
    <citation type="journal article" date="2020" name="BMC Genomics">
        <title>Intraspecific diversification of the crop wild relative Brassica cretica Lam. using demographic model selection.</title>
        <authorList>
            <person name="Kioukis A."/>
            <person name="Michalopoulou V.A."/>
            <person name="Briers L."/>
            <person name="Pirintsos S."/>
            <person name="Studholme D.J."/>
            <person name="Pavlidis P."/>
            <person name="Sarris P.F."/>
        </authorList>
    </citation>
    <scope>NUCLEOTIDE SEQUENCE [LARGE SCALE GENOMIC DNA]</scope>
    <source>
        <strain evidence="3">cv. PFS-1207/04</strain>
    </source>
</reference>
<evidence type="ECO:0000256" key="1">
    <source>
        <dbReference type="SAM" id="MobiDB-lite"/>
    </source>
</evidence>
<proteinExistence type="predicted"/>
<keyword evidence="3" id="KW-1185">Reference proteome</keyword>
<protein>
    <submittedName>
        <fullName evidence="2">Uncharacterized protein</fullName>
    </submittedName>
</protein>